<evidence type="ECO:0000256" key="15">
    <source>
        <dbReference type="ARBA" id="ARBA00030800"/>
    </source>
</evidence>
<dbReference type="InterPro" id="IPR003594">
    <property type="entry name" value="HATPase_dom"/>
</dbReference>
<dbReference type="PROSITE" id="PS50109">
    <property type="entry name" value="HIS_KIN"/>
    <property type="match status" value="1"/>
</dbReference>
<comment type="subcellular location">
    <subcellularLocation>
        <location evidence="3">Cytoplasm</location>
    </subcellularLocation>
</comment>
<dbReference type="InterPro" id="IPR003018">
    <property type="entry name" value="GAF"/>
</dbReference>
<evidence type="ECO:0000256" key="8">
    <source>
        <dbReference type="ARBA" id="ARBA00022679"/>
    </source>
</evidence>
<comment type="function">
    <text evidence="14">Member of the two-component regulatory system NreB/NreC involved in the control of dissimilatory nitrate/nitrite reduction in response to oxygen. NreB functions as a direct oxygen sensor histidine kinase which is autophosphorylated, in the absence of oxygen, probably at the conserved histidine residue, and transfers its phosphate group probably to a conserved aspartate residue of NreC. NreB/NreC activates the expression of the nitrate (narGHJI) and nitrite (nir) reductase operons, as well as the putative nitrate transporter gene narT.</text>
</comment>
<dbReference type="GO" id="GO:0046872">
    <property type="term" value="F:metal ion binding"/>
    <property type="evidence" value="ECO:0007669"/>
    <property type="project" value="UniProtKB-KW"/>
</dbReference>
<comment type="caution">
    <text evidence="19">The sequence shown here is derived from an EMBL/GenBank/DDBJ whole genome shotgun (WGS) entry which is preliminary data.</text>
</comment>
<evidence type="ECO:0000256" key="10">
    <source>
        <dbReference type="ARBA" id="ARBA00022777"/>
    </source>
</evidence>
<evidence type="ECO:0000256" key="1">
    <source>
        <dbReference type="ARBA" id="ARBA00000085"/>
    </source>
</evidence>
<evidence type="ECO:0000256" key="11">
    <source>
        <dbReference type="ARBA" id="ARBA00023004"/>
    </source>
</evidence>
<sequence>MFVHSISNIDKNAERESIPASFSSNSLGSEEGGSGIEDQNTQEELLRKISILNLLQQVASSANEANDVDSILQFSIDRICAIGNWKLGQVYLLQEEDESLSLSPICYCEENPSLKKFRRSLGQKGSIFSEKVQRERKPIWFTKIATSLEEGSRDLSLQAEIESAFALPILVRENLVGVLEFFSESRTPDPSFLEAITHISSLIGRVFERQDAENSLKNSQEQLRALSARLQEVREEERLLVAREIHDELGQLLTVLKIDITLLKNNIQKKDPEAFELFSDIRSMIKVADTAIESVQRIATELRPLILEDLGLVEGIEWYSRDFQKRTGIICDLRIRTENLPSEKEYSIAIFRIFQEALTNVARHAKANRIQVSLEEEPSLLLLRIEDNGVGMGQDRWKNHKSLGLIGMRERAVVLGGELTVLSKEGEGTSVVVRIPLRSSGLMEDRS</sequence>
<accession>A0A5F1ZYK4</accession>
<evidence type="ECO:0000256" key="6">
    <source>
        <dbReference type="ARBA" id="ARBA00022485"/>
    </source>
</evidence>
<dbReference type="EMBL" id="RQGC01000001">
    <property type="protein sequence ID" value="TGL43330.1"/>
    <property type="molecule type" value="Genomic_DNA"/>
</dbReference>
<evidence type="ECO:0000256" key="12">
    <source>
        <dbReference type="ARBA" id="ARBA00023012"/>
    </source>
</evidence>
<dbReference type="AlphaFoldDB" id="A0A5F1ZYK4"/>
<gene>
    <name evidence="19" type="ORF">EHO57_17595</name>
    <name evidence="20" type="ORF">EHQ53_01455</name>
</gene>
<comment type="cofactor">
    <cofactor evidence="2">
        <name>[4Fe-4S] cluster</name>
        <dbReference type="ChEBI" id="CHEBI:49883"/>
    </cofactor>
</comment>
<evidence type="ECO:0000313" key="20">
    <source>
        <dbReference type="EMBL" id="TGL43330.1"/>
    </source>
</evidence>
<evidence type="ECO:0000313" key="19">
    <source>
        <dbReference type="EMBL" id="TGJ98415.1"/>
    </source>
</evidence>
<dbReference type="SMART" id="SM00387">
    <property type="entry name" value="HATPase_c"/>
    <property type="match status" value="1"/>
</dbReference>
<feature type="region of interest" description="Disordered" evidence="17">
    <location>
        <begin position="16"/>
        <end position="37"/>
    </location>
</feature>
<dbReference type="GO" id="GO:0000155">
    <property type="term" value="F:phosphorelay sensor kinase activity"/>
    <property type="evidence" value="ECO:0007669"/>
    <property type="project" value="InterPro"/>
</dbReference>
<keyword evidence="7" id="KW-0963">Cytoplasm</keyword>
<keyword evidence="6" id="KW-0004">4Fe-4S</keyword>
<evidence type="ECO:0000256" key="3">
    <source>
        <dbReference type="ARBA" id="ARBA00004496"/>
    </source>
</evidence>
<dbReference type="GO" id="GO:0016020">
    <property type="term" value="C:membrane"/>
    <property type="evidence" value="ECO:0007669"/>
    <property type="project" value="InterPro"/>
</dbReference>
<evidence type="ECO:0000256" key="5">
    <source>
        <dbReference type="ARBA" id="ARBA00017322"/>
    </source>
</evidence>
<dbReference type="SUPFAM" id="SSF55874">
    <property type="entry name" value="ATPase domain of HSP90 chaperone/DNA topoisomerase II/histidine kinase"/>
    <property type="match status" value="1"/>
</dbReference>
<keyword evidence="16" id="KW-0175">Coiled coil</keyword>
<evidence type="ECO:0000256" key="17">
    <source>
        <dbReference type="SAM" id="MobiDB-lite"/>
    </source>
</evidence>
<reference evidence="20" key="1">
    <citation type="submission" date="2018-10" db="EMBL/GenBank/DDBJ databases">
        <authorList>
            <person name="Vincent A.T."/>
            <person name="Schiettekatte O."/>
            <person name="Bourhy P."/>
            <person name="Veyrier F.J."/>
            <person name="Picardeau M."/>
        </authorList>
    </citation>
    <scope>NUCLEOTIDE SEQUENCE</scope>
    <source>
        <strain evidence="20">201702690</strain>
    </source>
</reference>
<dbReference type="InterPro" id="IPR036890">
    <property type="entry name" value="HATPase_C_sf"/>
</dbReference>
<dbReference type="EMBL" id="RQER01000011">
    <property type="protein sequence ID" value="TGJ98415.1"/>
    <property type="molecule type" value="Genomic_DNA"/>
</dbReference>
<keyword evidence="13" id="KW-0411">Iron-sulfur</keyword>
<dbReference type="InterPro" id="IPR029016">
    <property type="entry name" value="GAF-like_dom_sf"/>
</dbReference>
<dbReference type="GO" id="GO:0005737">
    <property type="term" value="C:cytoplasm"/>
    <property type="evidence" value="ECO:0007669"/>
    <property type="project" value="UniProtKB-SubCell"/>
</dbReference>
<proteinExistence type="predicted"/>
<dbReference type="SUPFAM" id="SSF55781">
    <property type="entry name" value="GAF domain-like"/>
    <property type="match status" value="1"/>
</dbReference>
<evidence type="ECO:0000259" key="18">
    <source>
        <dbReference type="PROSITE" id="PS50109"/>
    </source>
</evidence>
<evidence type="ECO:0000313" key="22">
    <source>
        <dbReference type="Proteomes" id="UP000297946"/>
    </source>
</evidence>
<dbReference type="PRINTS" id="PR00344">
    <property type="entry name" value="BCTRLSENSOR"/>
</dbReference>
<dbReference type="Pfam" id="PF02518">
    <property type="entry name" value="HATPase_c"/>
    <property type="match status" value="1"/>
</dbReference>
<evidence type="ECO:0000256" key="4">
    <source>
        <dbReference type="ARBA" id="ARBA00012438"/>
    </source>
</evidence>
<keyword evidence="9" id="KW-0479">Metal-binding</keyword>
<organism evidence="19 22">
    <name type="scientific">Leptospira langatensis</name>
    <dbReference type="NCBI Taxonomy" id="2484983"/>
    <lineage>
        <taxon>Bacteria</taxon>
        <taxon>Pseudomonadati</taxon>
        <taxon>Spirochaetota</taxon>
        <taxon>Spirochaetia</taxon>
        <taxon>Leptospirales</taxon>
        <taxon>Leptospiraceae</taxon>
        <taxon>Leptospira</taxon>
    </lineage>
</organism>
<comment type="catalytic activity">
    <reaction evidence="1">
        <text>ATP + protein L-histidine = ADP + protein N-phospho-L-histidine.</text>
        <dbReference type="EC" id="2.7.13.3"/>
    </reaction>
</comment>
<dbReference type="Pfam" id="PF13185">
    <property type="entry name" value="GAF_2"/>
    <property type="match status" value="1"/>
</dbReference>
<dbReference type="Proteomes" id="UP000297946">
    <property type="component" value="Unassembled WGS sequence"/>
</dbReference>
<evidence type="ECO:0000256" key="16">
    <source>
        <dbReference type="SAM" id="Coils"/>
    </source>
</evidence>
<keyword evidence="8" id="KW-0808">Transferase</keyword>
<evidence type="ECO:0000256" key="7">
    <source>
        <dbReference type="ARBA" id="ARBA00022490"/>
    </source>
</evidence>
<keyword evidence="12" id="KW-0902">Two-component regulatory system</keyword>
<dbReference type="InterPro" id="IPR004358">
    <property type="entry name" value="Sig_transdc_His_kin-like_C"/>
</dbReference>
<evidence type="ECO:0000256" key="2">
    <source>
        <dbReference type="ARBA" id="ARBA00001966"/>
    </source>
</evidence>
<protein>
    <recommendedName>
        <fullName evidence="5">Oxygen sensor histidine kinase NreB</fullName>
        <ecNumber evidence="4">2.7.13.3</ecNumber>
    </recommendedName>
    <alternativeName>
        <fullName evidence="15">Nitrogen regulation protein B</fullName>
    </alternativeName>
</protein>
<dbReference type="Proteomes" id="UP000297273">
    <property type="component" value="Unassembled WGS sequence"/>
</dbReference>
<dbReference type="PANTHER" id="PTHR24421:SF59">
    <property type="entry name" value="OXYGEN SENSOR HISTIDINE KINASE NREB"/>
    <property type="match status" value="1"/>
</dbReference>
<dbReference type="Pfam" id="PF07730">
    <property type="entry name" value="HisKA_3"/>
    <property type="match status" value="1"/>
</dbReference>
<dbReference type="InterPro" id="IPR005467">
    <property type="entry name" value="His_kinase_dom"/>
</dbReference>
<evidence type="ECO:0000256" key="9">
    <source>
        <dbReference type="ARBA" id="ARBA00022723"/>
    </source>
</evidence>
<dbReference type="InterPro" id="IPR050482">
    <property type="entry name" value="Sensor_HK_TwoCompSys"/>
</dbReference>
<reference evidence="19 22" key="2">
    <citation type="journal article" date="2019" name="PLoS Negl. Trop. Dis.">
        <title>Revisiting the worldwide diversity of Leptospira species in the environment.</title>
        <authorList>
            <person name="Vincent A.T."/>
            <person name="Schiettekatte O."/>
            <person name="Bourhy P."/>
            <person name="Veyrier F.J."/>
            <person name="Picardeau M."/>
        </authorList>
    </citation>
    <scope>NUCLEOTIDE SEQUENCE [LARGE SCALE GENOMIC DNA]</scope>
    <source>
        <strain evidence="20">201702690</strain>
        <strain evidence="19 22">SSW18</strain>
    </source>
</reference>
<dbReference type="Gene3D" id="3.30.565.10">
    <property type="entry name" value="Histidine kinase-like ATPase, C-terminal domain"/>
    <property type="match status" value="1"/>
</dbReference>
<dbReference type="OrthoDB" id="9781904at2"/>
<evidence type="ECO:0000256" key="14">
    <source>
        <dbReference type="ARBA" id="ARBA00024827"/>
    </source>
</evidence>
<dbReference type="Gene3D" id="3.30.450.40">
    <property type="match status" value="1"/>
</dbReference>
<dbReference type="InterPro" id="IPR011712">
    <property type="entry name" value="Sig_transdc_His_kin_sub3_dim/P"/>
</dbReference>
<dbReference type="CDD" id="cd16917">
    <property type="entry name" value="HATPase_UhpB-NarQ-NarX-like"/>
    <property type="match status" value="1"/>
</dbReference>
<dbReference type="Gene3D" id="1.20.5.1930">
    <property type="match status" value="1"/>
</dbReference>
<evidence type="ECO:0000313" key="21">
    <source>
        <dbReference type="Proteomes" id="UP000297273"/>
    </source>
</evidence>
<keyword evidence="10 19" id="KW-0418">Kinase</keyword>
<dbReference type="PANTHER" id="PTHR24421">
    <property type="entry name" value="NITRATE/NITRITE SENSOR PROTEIN NARX-RELATED"/>
    <property type="match status" value="1"/>
</dbReference>
<feature type="domain" description="Histidine kinase" evidence="18">
    <location>
        <begin position="244"/>
        <end position="439"/>
    </location>
</feature>
<keyword evidence="21" id="KW-1185">Reference proteome</keyword>
<dbReference type="EC" id="2.7.13.3" evidence="4"/>
<keyword evidence="11" id="KW-0408">Iron</keyword>
<dbReference type="GO" id="GO:0046983">
    <property type="term" value="F:protein dimerization activity"/>
    <property type="evidence" value="ECO:0007669"/>
    <property type="project" value="InterPro"/>
</dbReference>
<feature type="coiled-coil region" evidence="16">
    <location>
        <begin position="209"/>
        <end position="243"/>
    </location>
</feature>
<evidence type="ECO:0000256" key="13">
    <source>
        <dbReference type="ARBA" id="ARBA00023014"/>
    </source>
</evidence>
<name>A0A5F1ZYK4_9LEPT</name>
<dbReference type="GO" id="GO:0051539">
    <property type="term" value="F:4 iron, 4 sulfur cluster binding"/>
    <property type="evidence" value="ECO:0007669"/>
    <property type="project" value="UniProtKB-KW"/>
</dbReference>